<proteinExistence type="predicted"/>
<accession>A0A851HHF3</accession>
<comment type="caution">
    <text evidence="2">The sequence shown here is derived from an EMBL/GenBank/DDBJ whole genome shotgun (WGS) entry which is preliminary data.</text>
</comment>
<dbReference type="InterPro" id="IPR021348">
    <property type="entry name" value="DUF2963"/>
</dbReference>
<evidence type="ECO:0000313" key="3">
    <source>
        <dbReference type="Proteomes" id="UP000568109"/>
    </source>
</evidence>
<reference evidence="2 3" key="1">
    <citation type="submission" date="2020-06" db="EMBL/GenBank/DDBJ databases">
        <title>Draft genome sequence of Candidatus Phytoplasma pruni (X-disease group, subgroup 16SrIII-B) strain ChTDIII from Argentina.</title>
        <authorList>
            <person name="Fernandez F.D."/>
            <person name="Zuebert C."/>
            <person name="Huettel B."/>
            <person name="Kube M."/>
            <person name="Conci L.R."/>
        </authorList>
    </citation>
    <scope>NUCLEOTIDE SEQUENCE [LARGE SCALE GENOMIC DNA]</scope>
    <source>
        <strain evidence="2 3">ChTDIII</strain>
    </source>
</reference>
<dbReference type="AlphaFoldDB" id="A0A851HHF3"/>
<sequence length="68" mass="8249">MNKYNANDKLIKQTTIHPHGYLLFINKYDPHTHHKIQTTYYNPNGTIWFREEYHPQTGKSTNFTLYTY</sequence>
<gene>
    <name evidence="2" type="ORF">HR065_01275</name>
</gene>
<evidence type="ECO:0000259" key="1">
    <source>
        <dbReference type="Pfam" id="PF11178"/>
    </source>
</evidence>
<dbReference type="Proteomes" id="UP000568109">
    <property type="component" value="Unassembled WGS sequence"/>
</dbReference>
<protein>
    <submittedName>
        <fullName evidence="2">DUF2963 domain-containing protein</fullName>
    </submittedName>
</protein>
<dbReference type="EMBL" id="JABUOH010000033">
    <property type="protein sequence ID" value="NWN45714.1"/>
    <property type="molecule type" value="Genomic_DNA"/>
</dbReference>
<feature type="domain" description="DUF2963" evidence="1">
    <location>
        <begin position="24"/>
        <end position="64"/>
    </location>
</feature>
<name>A0A851HHF3_9MOLU</name>
<keyword evidence="3" id="KW-1185">Reference proteome</keyword>
<dbReference type="Pfam" id="PF11178">
    <property type="entry name" value="DUF2963"/>
    <property type="match status" value="1"/>
</dbReference>
<organism evidence="2 3">
    <name type="scientific">Candidatus Phytoplasma pruni</name>
    <dbReference type="NCBI Taxonomy" id="479893"/>
    <lineage>
        <taxon>Bacteria</taxon>
        <taxon>Bacillati</taxon>
        <taxon>Mycoplasmatota</taxon>
        <taxon>Mollicutes</taxon>
        <taxon>Acholeplasmatales</taxon>
        <taxon>Acholeplasmataceae</taxon>
        <taxon>Candidatus Phytoplasma</taxon>
        <taxon>16SrIII (X-disease group)</taxon>
    </lineage>
</organism>
<evidence type="ECO:0000313" key="2">
    <source>
        <dbReference type="EMBL" id="NWN45714.1"/>
    </source>
</evidence>